<reference evidence="1 2" key="1">
    <citation type="submission" date="2019-06" db="EMBL/GenBank/DDBJ databases">
        <title>Complete genome sequence of Methanoculleus chikugoensis strain MG62.</title>
        <authorList>
            <person name="Asakawa S."/>
            <person name="Dianou D."/>
        </authorList>
    </citation>
    <scope>NUCLEOTIDE SEQUENCE [LARGE SCALE GENOMIC DNA]</scope>
    <source>
        <strain evidence="1 2">MG62</strain>
    </source>
</reference>
<organism evidence="1 2">
    <name type="scientific">Methanoculleus chikugoensis</name>
    <dbReference type="NCBI Taxonomy" id="118126"/>
    <lineage>
        <taxon>Archaea</taxon>
        <taxon>Methanobacteriati</taxon>
        <taxon>Methanobacteriota</taxon>
        <taxon>Stenosarchaea group</taxon>
        <taxon>Methanomicrobia</taxon>
        <taxon>Methanomicrobiales</taxon>
        <taxon>Methanomicrobiaceae</taxon>
        <taxon>Methanoculleus</taxon>
    </lineage>
</organism>
<evidence type="ECO:0000313" key="1">
    <source>
        <dbReference type="EMBL" id="BBL68055.1"/>
    </source>
</evidence>
<dbReference type="EMBL" id="AP019781">
    <property type="protein sequence ID" value="BBL68055.1"/>
    <property type="molecule type" value="Genomic_DNA"/>
</dbReference>
<dbReference type="Proteomes" id="UP000824969">
    <property type="component" value="Chromosome"/>
</dbReference>
<proteinExistence type="predicted"/>
<sequence length="418" mass="47133">MRLFQYQNQLFFYDGYLWATPSGQEWRTFEIKPVENATSISDLSIDSSSPQIKADKPFEELWCYSNPDEKRFDFFALDKENKRICIGKPKSSLTAQEKKQEEASRENAFAYWHEIICYDYALNQIWSKAYLSELTCLAVSPEGDAIFIGLWHNGLAYDPAELIVLNSKGKEYARFTTPANPISIVFEAPESGVFTDFNGAQNVLKRLKPGEWIPLDTIEVDDVHQEKEYGAGIDQITRGSFSLKRTGKKSYQVTSQQTVFDLKVSAAIYEAITVPGSDNLLLRVGNKSIRVISPTGEAIWELKTKNNIKGIVPDGKGYLLLGKDDIIYVSEDGNLLWRAGCPPNTISNKALWSPGHNAYLWYAGDSYNFQVTLVTPQGDVKRSQIFEGVPVKYDQEIDVADDSFVVPIGRAKICCFKI</sequence>
<name>A0ABN5XH18_9EURY</name>
<keyword evidence="2" id="KW-1185">Reference proteome</keyword>
<protein>
    <submittedName>
        <fullName evidence="1">Uncharacterized protein</fullName>
    </submittedName>
</protein>
<accession>A0ABN5XH18</accession>
<evidence type="ECO:0000313" key="2">
    <source>
        <dbReference type="Proteomes" id="UP000824969"/>
    </source>
</evidence>
<gene>
    <name evidence="1" type="ORF">MchiMG62_12360</name>
</gene>